<evidence type="ECO:0000313" key="2">
    <source>
        <dbReference type="EMBL" id="KAF0689211.1"/>
    </source>
</evidence>
<dbReference type="Proteomes" id="UP000332933">
    <property type="component" value="Unassembled WGS sequence"/>
</dbReference>
<sequence length="190" mass="21249">MPGSRHTHQLGHQEGQFASSATWTNLNSPRSPFEEAVTLDDDSADVYLHKDQMELNVFKTALEQFPMKSGSSTATFSRTAPTMARPCPPQEDIRVFPAVSLAIAHAGRIFVATTAAMRLPILKCTSTRDATRRIWTSLQCISPKEAWAMHFRTLIRRLKPAVSCSRSGTRARAVVWPPCDYKRPTSYVRT</sequence>
<name>A0A485LCV5_9STRA</name>
<keyword evidence="4" id="KW-1185">Reference proteome</keyword>
<dbReference type="AlphaFoldDB" id="A0A485LCV5"/>
<evidence type="ECO:0000313" key="3">
    <source>
        <dbReference type="EMBL" id="VFT96030.1"/>
    </source>
</evidence>
<protein>
    <submittedName>
        <fullName evidence="3">Aste57867_19312 protein</fullName>
    </submittedName>
</protein>
<proteinExistence type="predicted"/>
<accession>A0A485LCV5</accession>
<evidence type="ECO:0000256" key="1">
    <source>
        <dbReference type="SAM" id="MobiDB-lite"/>
    </source>
</evidence>
<feature type="compositionally biased region" description="Polar residues" evidence="1">
    <location>
        <begin position="16"/>
        <end position="25"/>
    </location>
</feature>
<feature type="region of interest" description="Disordered" evidence="1">
    <location>
        <begin position="1"/>
        <end position="25"/>
    </location>
</feature>
<gene>
    <name evidence="3" type="primary">Aste57867_19312</name>
    <name evidence="2" type="ORF">As57867_019248</name>
    <name evidence="3" type="ORF">ASTE57867_19312</name>
</gene>
<dbReference type="EMBL" id="CAADRA010006518">
    <property type="protein sequence ID" value="VFT96030.1"/>
    <property type="molecule type" value="Genomic_DNA"/>
</dbReference>
<reference evidence="3 4" key="1">
    <citation type="submission" date="2019-03" db="EMBL/GenBank/DDBJ databases">
        <authorList>
            <person name="Gaulin E."/>
            <person name="Dumas B."/>
        </authorList>
    </citation>
    <scope>NUCLEOTIDE SEQUENCE [LARGE SCALE GENOMIC DNA]</scope>
    <source>
        <strain evidence="3">CBS 568.67</strain>
    </source>
</reference>
<evidence type="ECO:0000313" key="4">
    <source>
        <dbReference type="Proteomes" id="UP000332933"/>
    </source>
</evidence>
<dbReference type="EMBL" id="VJMH01006497">
    <property type="protein sequence ID" value="KAF0689211.1"/>
    <property type="molecule type" value="Genomic_DNA"/>
</dbReference>
<organism evidence="3 4">
    <name type="scientific">Aphanomyces stellatus</name>
    <dbReference type="NCBI Taxonomy" id="120398"/>
    <lineage>
        <taxon>Eukaryota</taxon>
        <taxon>Sar</taxon>
        <taxon>Stramenopiles</taxon>
        <taxon>Oomycota</taxon>
        <taxon>Saprolegniomycetes</taxon>
        <taxon>Saprolegniales</taxon>
        <taxon>Verrucalvaceae</taxon>
        <taxon>Aphanomyces</taxon>
    </lineage>
</organism>
<reference evidence="2" key="2">
    <citation type="submission" date="2019-06" db="EMBL/GenBank/DDBJ databases">
        <title>Genomics analysis of Aphanomyces spp. identifies a new class of oomycete effector associated with host adaptation.</title>
        <authorList>
            <person name="Gaulin E."/>
        </authorList>
    </citation>
    <scope>NUCLEOTIDE SEQUENCE</scope>
    <source>
        <strain evidence="2">CBS 578.67</strain>
    </source>
</reference>